<feature type="region of interest" description="Disordered" evidence="1">
    <location>
        <begin position="90"/>
        <end position="110"/>
    </location>
</feature>
<dbReference type="Proteomes" id="UP000288216">
    <property type="component" value="Unassembled WGS sequence"/>
</dbReference>
<accession>A0A401PDA8</accession>
<proteinExistence type="predicted"/>
<comment type="caution">
    <text evidence="2">The sequence shown here is derived from an EMBL/GenBank/DDBJ whole genome shotgun (WGS) entry which is preliminary data.</text>
</comment>
<dbReference type="AlphaFoldDB" id="A0A401PDA8"/>
<evidence type="ECO:0000313" key="3">
    <source>
        <dbReference type="Proteomes" id="UP000288216"/>
    </source>
</evidence>
<protein>
    <submittedName>
        <fullName evidence="2">Uncharacterized protein</fullName>
    </submittedName>
</protein>
<feature type="compositionally biased region" description="Polar residues" evidence="1">
    <location>
        <begin position="101"/>
        <end position="110"/>
    </location>
</feature>
<sequence>MTEKLLNSFAKCLGTRPTTETRDLSKHQVDRNHYYRGNLNKRSYDYIVFVWKAEVEPLLIFIPPFEVNIGAKVDLPNAVNLPLAVPGNRSGGGGVGEDDGTASSPQSEAVTNELQELTLQSSAAVSPLSRRRYAHSTRLALLSWPLAQMVDPLLARYLETKT</sequence>
<keyword evidence="3" id="KW-1185">Reference proteome</keyword>
<reference evidence="2 3" key="1">
    <citation type="journal article" date="2018" name="Nat. Ecol. Evol.">
        <title>Shark genomes provide insights into elasmobranch evolution and the origin of vertebrates.</title>
        <authorList>
            <person name="Hara Y"/>
            <person name="Yamaguchi K"/>
            <person name="Onimaru K"/>
            <person name="Kadota M"/>
            <person name="Koyanagi M"/>
            <person name="Keeley SD"/>
            <person name="Tatsumi K"/>
            <person name="Tanaka K"/>
            <person name="Motone F"/>
            <person name="Kageyama Y"/>
            <person name="Nozu R"/>
            <person name="Adachi N"/>
            <person name="Nishimura O"/>
            <person name="Nakagawa R"/>
            <person name="Tanegashima C"/>
            <person name="Kiyatake I"/>
            <person name="Matsumoto R"/>
            <person name="Murakumo K"/>
            <person name="Nishida K"/>
            <person name="Terakita A"/>
            <person name="Kuratani S"/>
            <person name="Sato K"/>
            <person name="Hyodo S Kuraku.S."/>
        </authorList>
    </citation>
    <scope>NUCLEOTIDE SEQUENCE [LARGE SCALE GENOMIC DNA]</scope>
</reference>
<name>A0A401PDA8_SCYTO</name>
<dbReference type="EMBL" id="BFAA01003408">
    <property type="protein sequence ID" value="GCB71089.1"/>
    <property type="molecule type" value="Genomic_DNA"/>
</dbReference>
<evidence type="ECO:0000256" key="1">
    <source>
        <dbReference type="SAM" id="MobiDB-lite"/>
    </source>
</evidence>
<organism evidence="2 3">
    <name type="scientific">Scyliorhinus torazame</name>
    <name type="common">Cloudy catshark</name>
    <name type="synonym">Catulus torazame</name>
    <dbReference type="NCBI Taxonomy" id="75743"/>
    <lineage>
        <taxon>Eukaryota</taxon>
        <taxon>Metazoa</taxon>
        <taxon>Chordata</taxon>
        <taxon>Craniata</taxon>
        <taxon>Vertebrata</taxon>
        <taxon>Chondrichthyes</taxon>
        <taxon>Elasmobranchii</taxon>
        <taxon>Galeomorphii</taxon>
        <taxon>Galeoidea</taxon>
        <taxon>Carcharhiniformes</taxon>
        <taxon>Scyliorhinidae</taxon>
        <taxon>Scyliorhinus</taxon>
    </lineage>
</organism>
<evidence type="ECO:0000313" key="2">
    <source>
        <dbReference type="EMBL" id="GCB71089.1"/>
    </source>
</evidence>
<gene>
    <name evidence="2" type="ORF">scyTo_0008765</name>
</gene>